<dbReference type="Proteomes" id="UP001232063">
    <property type="component" value="Unassembled WGS sequence"/>
</dbReference>
<keyword evidence="2 3" id="KW-0443">Lipid metabolism</keyword>
<protein>
    <submittedName>
        <fullName evidence="5">CBASS cGAMP-activated phospholipase</fullName>
    </submittedName>
</protein>
<reference evidence="5" key="1">
    <citation type="submission" date="2023-05" db="EMBL/GenBank/DDBJ databases">
        <authorList>
            <person name="Zhang X."/>
        </authorList>
    </citation>
    <scope>NUCLEOTIDE SEQUENCE</scope>
    <source>
        <strain evidence="5">BD1B2-1</strain>
    </source>
</reference>
<feature type="active site" description="Proton acceptor" evidence="3">
    <location>
        <position position="203"/>
    </location>
</feature>
<dbReference type="Pfam" id="PF01734">
    <property type="entry name" value="Patatin"/>
    <property type="match status" value="1"/>
</dbReference>
<keyword evidence="3" id="KW-0378">Hydrolase</keyword>
<dbReference type="GO" id="GO:0016042">
    <property type="term" value="P:lipid catabolic process"/>
    <property type="evidence" value="ECO:0007669"/>
    <property type="project" value="UniProtKB-UniRule"/>
</dbReference>
<name>A0AAE3R9F7_9BACT</name>
<dbReference type="GO" id="GO:0004620">
    <property type="term" value="F:phospholipase activity"/>
    <property type="evidence" value="ECO:0007669"/>
    <property type="project" value="TreeGrafter"/>
</dbReference>
<evidence type="ECO:0000259" key="4">
    <source>
        <dbReference type="PROSITE" id="PS51635"/>
    </source>
</evidence>
<dbReference type="SUPFAM" id="SSF52151">
    <property type="entry name" value="FabD/lysophospholipase-like"/>
    <property type="match status" value="1"/>
</dbReference>
<evidence type="ECO:0000256" key="3">
    <source>
        <dbReference type="PROSITE-ProRule" id="PRU01161"/>
    </source>
</evidence>
<feature type="short sequence motif" description="GXSXG" evidence="3">
    <location>
        <begin position="65"/>
        <end position="69"/>
    </location>
</feature>
<dbReference type="PANTHER" id="PTHR32176:SF92">
    <property type="entry name" value="XYLOSE ISOMERASE"/>
    <property type="match status" value="1"/>
</dbReference>
<dbReference type="PANTHER" id="PTHR32176">
    <property type="entry name" value="XYLOSE ISOMERASE"/>
    <property type="match status" value="1"/>
</dbReference>
<organism evidence="5 6">
    <name type="scientific">Xanthocytophaga agilis</name>
    <dbReference type="NCBI Taxonomy" id="3048010"/>
    <lineage>
        <taxon>Bacteria</taxon>
        <taxon>Pseudomonadati</taxon>
        <taxon>Bacteroidota</taxon>
        <taxon>Cytophagia</taxon>
        <taxon>Cytophagales</taxon>
        <taxon>Rhodocytophagaceae</taxon>
        <taxon>Xanthocytophaga</taxon>
    </lineage>
</organism>
<dbReference type="Gene3D" id="3.40.1090.10">
    <property type="entry name" value="Cytosolic phospholipase A2 catalytic domain"/>
    <property type="match status" value="1"/>
</dbReference>
<dbReference type="RefSeq" id="WP_314518795.1">
    <property type="nucleotide sequence ID" value="NZ_JASJOU010000020.1"/>
</dbReference>
<keyword evidence="6" id="KW-1185">Reference proteome</keyword>
<dbReference type="NCBIfam" id="NF041079">
    <property type="entry name" value="CBASS_lipase"/>
    <property type="match status" value="1"/>
</dbReference>
<evidence type="ECO:0000256" key="2">
    <source>
        <dbReference type="ARBA" id="ARBA00023098"/>
    </source>
</evidence>
<comment type="caution">
    <text evidence="5">The sequence shown here is derived from an EMBL/GenBank/DDBJ whole genome shotgun (WGS) entry which is preliminary data.</text>
</comment>
<dbReference type="EMBL" id="JASJOU010000020">
    <property type="protein sequence ID" value="MDJ1506076.1"/>
    <property type="molecule type" value="Genomic_DNA"/>
</dbReference>
<keyword evidence="3" id="KW-0442">Lipid degradation</keyword>
<dbReference type="InterPro" id="IPR002641">
    <property type="entry name" value="PNPLA_dom"/>
</dbReference>
<feature type="active site" description="Nucleophile" evidence="3">
    <location>
        <position position="67"/>
    </location>
</feature>
<feature type="short sequence motif" description="GXGXXG" evidence="3">
    <location>
        <begin position="33"/>
        <end position="38"/>
    </location>
</feature>
<dbReference type="CDD" id="cd07199">
    <property type="entry name" value="Pat17_PNPLA8_PNPLA9_like"/>
    <property type="match status" value="1"/>
</dbReference>
<sequence length="364" mass="40186">MSNTVTGLTDLSSDEIILPIIEKKPFKILSLDGGGIKGLYTALILQHLEEAYGNPIADYFDLITGTSTGGLMALALTSKVPAAEIVNFYKADGPKIFHRQSLVKRVSGKIKQILHKGKYDNTVLKTAIENVLGTDRKMKDAHNLLCIPAFNIGCGGPIVFKYPHKEGNYHRDGNIKMVDVALATSAAPTYFPIHTIDQMQCIDGGVWLNNPVLAGICEAIDHFVVQDKIIHTGDRHIQFEEIQVLSIACINPPSGESMKSNPKRSFLQWGGALSSIGITGQMQFSDHFCKRLVNNKLGGYYHRICSPQDLSAQHCKDIDLDLATPRAIETLCFFGNRVGYDYRAAQSYLVNPFFETFKTYVTNG</sequence>
<feature type="domain" description="PNPLA" evidence="4">
    <location>
        <begin position="29"/>
        <end position="216"/>
    </location>
</feature>
<gene>
    <name evidence="5" type="ORF">QNI22_35785</name>
</gene>
<evidence type="ECO:0000313" key="5">
    <source>
        <dbReference type="EMBL" id="MDJ1506076.1"/>
    </source>
</evidence>
<dbReference type="AlphaFoldDB" id="A0AAE3R9F7"/>
<evidence type="ECO:0000313" key="6">
    <source>
        <dbReference type="Proteomes" id="UP001232063"/>
    </source>
</evidence>
<comment type="similarity">
    <text evidence="1">Belongs to the patatin family.</text>
</comment>
<accession>A0AAE3R9F7</accession>
<dbReference type="GO" id="GO:0047372">
    <property type="term" value="F:monoacylglycerol lipase activity"/>
    <property type="evidence" value="ECO:0007669"/>
    <property type="project" value="TreeGrafter"/>
</dbReference>
<dbReference type="InterPro" id="IPR016035">
    <property type="entry name" value="Acyl_Trfase/lysoPLipase"/>
</dbReference>
<proteinExistence type="inferred from homology"/>
<dbReference type="PROSITE" id="PS51635">
    <property type="entry name" value="PNPLA"/>
    <property type="match status" value="1"/>
</dbReference>
<feature type="short sequence motif" description="DGA/G" evidence="3">
    <location>
        <begin position="203"/>
        <end position="205"/>
    </location>
</feature>
<evidence type="ECO:0000256" key="1">
    <source>
        <dbReference type="ARBA" id="ARBA00010240"/>
    </source>
</evidence>